<sequence>MYKLSKFNPERPNAGKIALAIIPANEIELDLSGLNLGKPKPATVVRAMTDAAFDLLSGLPGSLIKLNLANNHLEQLSGSELTRRILKGSFKEIDYSGNHIGLFNLTELAPIIETWSKNCEKLALNSIFQSQWHNFNNFASKYKLLEKAKTVFANIQPTVNSLSFKNNCLDKLKDSELTELFKSLPNHVTHIDLSDNNLSKRANLVDLIDNFPRNGIKVTVDSYRYNRPQADASILKKKRKLPKADTLFPQETKVPSQLPVVPATTDRENLLSPSYRCMRVNDTILLNETGLAILKRELQAVVQEYSDYVRKECKLSFWHRHGETGIERAEEFLLSIKDEHDCMTLQRKIVDYLSEKSNGNTYNHSFRTMLLDRIFLLYGQSSRVNYKNFKTCLTELPVLMELPPVYSPAPQ</sequence>
<dbReference type="InterPro" id="IPR001611">
    <property type="entry name" value="Leu-rich_rpt"/>
</dbReference>
<dbReference type="InterPro" id="IPR032675">
    <property type="entry name" value="LRR_dom_sf"/>
</dbReference>
<proteinExistence type="predicted"/>
<accession>A0ABV8CCA1</accession>
<dbReference type="SUPFAM" id="SSF52047">
    <property type="entry name" value="RNI-like"/>
    <property type="match status" value="1"/>
</dbReference>
<name>A0ABV8CCA1_9GAMM</name>
<dbReference type="Gene3D" id="3.80.10.10">
    <property type="entry name" value="Ribonuclease Inhibitor"/>
    <property type="match status" value="1"/>
</dbReference>
<protein>
    <recommendedName>
        <fullName evidence="3">Leucine-rich repeat-containing protein</fullName>
    </recommendedName>
</protein>
<gene>
    <name evidence="1" type="ORF">ACFORL_02260</name>
</gene>
<evidence type="ECO:0000313" key="1">
    <source>
        <dbReference type="EMBL" id="MFC3907905.1"/>
    </source>
</evidence>
<dbReference type="RefSeq" id="WP_382340670.1">
    <property type="nucleotide sequence ID" value="NZ_JBHSAB010000001.1"/>
</dbReference>
<dbReference type="EMBL" id="JBHSAB010000001">
    <property type="protein sequence ID" value="MFC3907905.1"/>
    <property type="molecule type" value="Genomic_DNA"/>
</dbReference>
<reference evidence="2" key="1">
    <citation type="journal article" date="2019" name="Int. J. Syst. Evol. Microbiol.">
        <title>The Global Catalogue of Microorganisms (GCM) 10K type strain sequencing project: providing services to taxonomists for standard genome sequencing and annotation.</title>
        <authorList>
            <consortium name="The Broad Institute Genomics Platform"/>
            <consortium name="The Broad Institute Genome Sequencing Center for Infectious Disease"/>
            <person name="Wu L."/>
            <person name="Ma J."/>
        </authorList>
    </citation>
    <scope>NUCLEOTIDE SEQUENCE [LARGE SCALE GENOMIC DNA]</scope>
    <source>
        <strain evidence="2">CCUG 59858</strain>
    </source>
</reference>
<dbReference type="PROSITE" id="PS51450">
    <property type="entry name" value="LRR"/>
    <property type="match status" value="1"/>
</dbReference>
<organism evidence="1 2">
    <name type="scientific">Legionella dresdenensis</name>
    <dbReference type="NCBI Taxonomy" id="450200"/>
    <lineage>
        <taxon>Bacteria</taxon>
        <taxon>Pseudomonadati</taxon>
        <taxon>Pseudomonadota</taxon>
        <taxon>Gammaproteobacteria</taxon>
        <taxon>Legionellales</taxon>
        <taxon>Legionellaceae</taxon>
        <taxon>Legionella</taxon>
    </lineage>
</organism>
<evidence type="ECO:0008006" key="3">
    <source>
        <dbReference type="Google" id="ProtNLM"/>
    </source>
</evidence>
<comment type="caution">
    <text evidence="1">The sequence shown here is derived from an EMBL/GenBank/DDBJ whole genome shotgun (WGS) entry which is preliminary data.</text>
</comment>
<keyword evidence="2" id="KW-1185">Reference proteome</keyword>
<evidence type="ECO:0000313" key="2">
    <source>
        <dbReference type="Proteomes" id="UP001595758"/>
    </source>
</evidence>
<dbReference type="Proteomes" id="UP001595758">
    <property type="component" value="Unassembled WGS sequence"/>
</dbReference>